<feature type="region of interest" description="Disordered" evidence="1">
    <location>
        <begin position="73"/>
        <end position="114"/>
    </location>
</feature>
<dbReference type="Gene3D" id="3.10.110.10">
    <property type="entry name" value="Ubiquitin Conjugating Enzyme"/>
    <property type="match status" value="1"/>
</dbReference>
<dbReference type="Gene3D" id="3.30.40.10">
    <property type="entry name" value="Zinc/RING finger domain, C3HC4 (zinc finger)"/>
    <property type="match status" value="1"/>
</dbReference>
<organism evidence="3 4">
    <name type="scientific">Anguilla anguilla</name>
    <name type="common">European freshwater eel</name>
    <name type="synonym">Muraena anguilla</name>
    <dbReference type="NCBI Taxonomy" id="7936"/>
    <lineage>
        <taxon>Eukaryota</taxon>
        <taxon>Metazoa</taxon>
        <taxon>Chordata</taxon>
        <taxon>Craniata</taxon>
        <taxon>Vertebrata</taxon>
        <taxon>Euteleostomi</taxon>
        <taxon>Actinopterygii</taxon>
        <taxon>Neopterygii</taxon>
        <taxon>Teleostei</taxon>
        <taxon>Anguilliformes</taxon>
        <taxon>Anguillidae</taxon>
        <taxon>Anguilla</taxon>
    </lineage>
</organism>
<evidence type="ECO:0000313" key="4">
    <source>
        <dbReference type="Proteomes" id="UP001044222"/>
    </source>
</evidence>
<evidence type="ECO:0000313" key="3">
    <source>
        <dbReference type="EMBL" id="KAG5847771.1"/>
    </source>
</evidence>
<dbReference type="InterPro" id="IPR003613">
    <property type="entry name" value="Ubox_domain"/>
</dbReference>
<name>A0A9D3MF02_ANGAN</name>
<dbReference type="Proteomes" id="UP001044222">
    <property type="component" value="Chromosome 6"/>
</dbReference>
<dbReference type="GO" id="GO:0004842">
    <property type="term" value="F:ubiquitin-protein transferase activity"/>
    <property type="evidence" value="ECO:0007669"/>
    <property type="project" value="InterPro"/>
</dbReference>
<feature type="compositionally biased region" description="Basic and acidic residues" evidence="1">
    <location>
        <begin position="87"/>
        <end position="114"/>
    </location>
</feature>
<reference evidence="3" key="1">
    <citation type="submission" date="2021-01" db="EMBL/GenBank/DDBJ databases">
        <title>A chromosome-scale assembly of European eel, Anguilla anguilla.</title>
        <authorList>
            <person name="Henkel C."/>
            <person name="Jong-Raadsen S.A."/>
            <person name="Dufour S."/>
            <person name="Weltzien F.-A."/>
            <person name="Palstra A.P."/>
            <person name="Pelster B."/>
            <person name="Spaink H.P."/>
            <person name="Van Den Thillart G.E."/>
            <person name="Jansen H."/>
            <person name="Zahm M."/>
            <person name="Klopp C."/>
            <person name="Cedric C."/>
            <person name="Louis A."/>
            <person name="Berthelot C."/>
            <person name="Parey E."/>
            <person name="Roest Crollius H."/>
            <person name="Montfort J."/>
            <person name="Robinson-Rechavi M."/>
            <person name="Bucao C."/>
            <person name="Bouchez O."/>
            <person name="Gislard M."/>
            <person name="Lluch J."/>
            <person name="Milhes M."/>
            <person name="Lampietro C."/>
            <person name="Lopez Roques C."/>
            <person name="Donnadieu C."/>
            <person name="Braasch I."/>
            <person name="Desvignes T."/>
            <person name="Postlethwait J."/>
            <person name="Bobe J."/>
            <person name="Guiguen Y."/>
            <person name="Dirks R."/>
        </authorList>
    </citation>
    <scope>NUCLEOTIDE SEQUENCE</scope>
    <source>
        <strain evidence="3">Tag_6206</strain>
        <tissue evidence="3">Liver</tissue>
    </source>
</reference>
<protein>
    <recommendedName>
        <fullName evidence="2">U-box domain-containing protein</fullName>
    </recommendedName>
</protein>
<proteinExistence type="predicted"/>
<dbReference type="EMBL" id="JAFIRN010000006">
    <property type="protein sequence ID" value="KAG5847771.1"/>
    <property type="molecule type" value="Genomic_DNA"/>
</dbReference>
<dbReference type="Pfam" id="PF04564">
    <property type="entry name" value="U-box"/>
    <property type="match status" value="1"/>
</dbReference>
<dbReference type="GO" id="GO:0016567">
    <property type="term" value="P:protein ubiquitination"/>
    <property type="evidence" value="ECO:0007669"/>
    <property type="project" value="InterPro"/>
</dbReference>
<accession>A0A9D3MF02</accession>
<feature type="domain" description="U-box" evidence="2">
    <location>
        <begin position="68"/>
        <end position="109"/>
    </location>
</feature>
<dbReference type="SUPFAM" id="SSF57850">
    <property type="entry name" value="RING/U-box"/>
    <property type="match status" value="1"/>
</dbReference>
<evidence type="ECO:0000256" key="1">
    <source>
        <dbReference type="SAM" id="MobiDB-lite"/>
    </source>
</evidence>
<feature type="region of interest" description="Disordered" evidence="1">
    <location>
        <begin position="29"/>
        <end position="53"/>
    </location>
</feature>
<comment type="caution">
    <text evidence="3">The sequence shown here is derived from an EMBL/GenBank/DDBJ whole genome shotgun (WGS) entry which is preliminary data.</text>
</comment>
<dbReference type="AlphaFoldDB" id="A0A9D3MF02"/>
<keyword evidence="4" id="KW-1185">Reference proteome</keyword>
<evidence type="ECO:0000259" key="2">
    <source>
        <dbReference type="Pfam" id="PF04564"/>
    </source>
</evidence>
<dbReference type="InterPro" id="IPR016135">
    <property type="entry name" value="UBQ-conjugating_enzyme/RWD"/>
</dbReference>
<gene>
    <name evidence="3" type="ORF">ANANG_G00129740</name>
</gene>
<dbReference type="InterPro" id="IPR013083">
    <property type="entry name" value="Znf_RING/FYVE/PHD"/>
</dbReference>
<sequence>MKEILEAVFGLLIVPEAEDPLDSILAEQFQSSREQYEEEAQKSTKQTAATPIEDMEKELVAEDLSQAQAIEDTLTKQKTDPFNNKPLEVKDLKPNKDMRSMVRKYRESQIQESA</sequence>